<dbReference type="AlphaFoldDB" id="A0A974AB03"/>
<accession>A0A974AB03</accession>
<gene>
    <name evidence="1" type="ORF">HU230_19865</name>
</gene>
<reference evidence="1" key="1">
    <citation type="submission" date="2020-06" db="EMBL/GenBank/DDBJ databases">
        <title>Whole Genome Sequence of Bradyrhizobium sp. Strain 66S1MB.</title>
        <authorList>
            <person name="Bromfield E."/>
            <person name="Cloutier S."/>
        </authorList>
    </citation>
    <scope>NUCLEOTIDE SEQUENCE</scope>
    <source>
        <strain evidence="1">66S1MB</strain>
    </source>
</reference>
<protein>
    <submittedName>
        <fullName evidence="1">Uncharacterized protein</fullName>
    </submittedName>
</protein>
<comment type="caution">
    <text evidence="1">The sequence shown here is derived from an EMBL/GenBank/DDBJ whole genome shotgun (WGS) entry which is preliminary data.</text>
</comment>
<organism evidence="1">
    <name type="scientific">Bradyrhizobium quebecense</name>
    <dbReference type="NCBI Taxonomy" id="2748629"/>
    <lineage>
        <taxon>Bacteria</taxon>
        <taxon>Pseudomonadati</taxon>
        <taxon>Pseudomonadota</taxon>
        <taxon>Alphaproteobacteria</taxon>
        <taxon>Hyphomicrobiales</taxon>
        <taxon>Nitrobacteraceae</taxon>
        <taxon>Bradyrhizobium</taxon>
    </lineage>
</organism>
<name>A0A974AB03_9BRAD</name>
<dbReference type="EMBL" id="JABWSX010000001">
    <property type="protein sequence ID" value="NVL07962.1"/>
    <property type="molecule type" value="Genomic_DNA"/>
</dbReference>
<dbReference type="RefSeq" id="WP_176531558.1">
    <property type="nucleotide sequence ID" value="NZ_CP088022.1"/>
</dbReference>
<proteinExistence type="predicted"/>
<evidence type="ECO:0000313" key="1">
    <source>
        <dbReference type="EMBL" id="NVL07962.1"/>
    </source>
</evidence>
<sequence>MQDFVVLADGEAATAIVHLREEPAVIDDNPAQGRKLDISLPRVCIGTRQQLFFANLFE</sequence>